<dbReference type="InterPro" id="IPR038763">
    <property type="entry name" value="DHH_sf"/>
</dbReference>
<dbReference type="RefSeq" id="WP_141272444.1">
    <property type="nucleotide sequence ID" value="NZ_BJLH01000015.1"/>
</dbReference>
<dbReference type="SUPFAM" id="SSF64182">
    <property type="entry name" value="DHH phosphoesterases"/>
    <property type="match status" value="1"/>
</dbReference>
<accession>A0A4Y3IT92</accession>
<dbReference type="OrthoDB" id="5429547at2"/>
<keyword evidence="2" id="KW-1185">Reference proteome</keyword>
<dbReference type="AlphaFoldDB" id="A0A4Y3IT92"/>
<comment type="caution">
    <text evidence="1">The sequence shown here is derived from an EMBL/GenBank/DDBJ whole genome shotgun (WGS) entry which is preliminary data.</text>
</comment>
<evidence type="ECO:0000313" key="2">
    <source>
        <dbReference type="Proteomes" id="UP000318242"/>
    </source>
</evidence>
<organism evidence="1 2">
    <name type="scientific">Vibrio comitans NBRC 102076</name>
    <dbReference type="NCBI Taxonomy" id="1219078"/>
    <lineage>
        <taxon>Bacteria</taxon>
        <taxon>Pseudomonadati</taxon>
        <taxon>Pseudomonadota</taxon>
        <taxon>Gammaproteobacteria</taxon>
        <taxon>Vibrionales</taxon>
        <taxon>Vibrionaceae</taxon>
        <taxon>Vibrio</taxon>
    </lineage>
</organism>
<gene>
    <name evidence="1" type="ORF">VCO01S_32110</name>
</gene>
<keyword evidence="1" id="KW-0808">Transferase</keyword>
<dbReference type="Proteomes" id="UP000318242">
    <property type="component" value="Unassembled WGS sequence"/>
</dbReference>
<protein>
    <submittedName>
        <fullName evidence="1">Acetyltransferase</fullName>
    </submittedName>
</protein>
<name>A0A4Y3IT92_9VIBR</name>
<dbReference type="EMBL" id="BJLH01000015">
    <property type="protein sequence ID" value="GEA62018.1"/>
    <property type="molecule type" value="Genomic_DNA"/>
</dbReference>
<evidence type="ECO:0000313" key="1">
    <source>
        <dbReference type="EMBL" id="GEA62018.1"/>
    </source>
</evidence>
<proteinExistence type="predicted"/>
<reference evidence="1 2" key="1">
    <citation type="submission" date="2019-06" db="EMBL/GenBank/DDBJ databases">
        <title>Whole genome shotgun sequence of Vibrio comitans NBRC 102076.</title>
        <authorList>
            <person name="Hosoyama A."/>
            <person name="Uohara A."/>
            <person name="Ohji S."/>
            <person name="Ichikawa N."/>
        </authorList>
    </citation>
    <scope>NUCLEOTIDE SEQUENCE [LARGE SCALE GENOMIC DNA]</scope>
    <source>
        <strain evidence="1 2">NBRC 102076</strain>
    </source>
</reference>
<dbReference type="GO" id="GO:0016740">
    <property type="term" value="F:transferase activity"/>
    <property type="evidence" value="ECO:0007669"/>
    <property type="project" value="UniProtKB-KW"/>
</dbReference>
<sequence>MSKHSLHYDVFNGDADGICALLQLRLSEPKNSKLITGVKRDIQLLQQVVDQQDATSVTVLDISMEKNQEALRSLIENKVNIFYCDHHRTGVAPISPHLKSLLDTSSDVCTSLLINLLLNDSHYLWACVGAFGDNLSEQATALALKHSVAHEDIDFLNQLGTLINYNGYGGSIEDLHFHPKALFESLLKYPNPLRLRDQTDGVFQQLKSGFERDWNNVKSIQATYSTQHIDIYILPCQAWARRISGTYGNWLANEHPKKAIAVLTANPSGDSHTVSVRSPLMNREGADDVCSQFATGGGRKAAAGINELPERVVSLFIEKMEERFGSA</sequence>